<keyword evidence="11" id="KW-1185">Reference proteome</keyword>
<evidence type="ECO:0000313" key="11">
    <source>
        <dbReference type="Proteomes" id="UP000321049"/>
    </source>
</evidence>
<evidence type="ECO:0000313" key="10">
    <source>
        <dbReference type="EMBL" id="GEL96636.1"/>
    </source>
</evidence>
<dbReference type="PANTHER" id="PTHR30353:SF0">
    <property type="entry name" value="TRANSMEMBRANE PROTEIN"/>
    <property type="match status" value="1"/>
</dbReference>
<comment type="similarity">
    <text evidence="2 7">Belongs to the DedA family.</text>
</comment>
<dbReference type="InterPro" id="IPR032818">
    <property type="entry name" value="DedA-like"/>
</dbReference>
<dbReference type="InterPro" id="IPR032816">
    <property type="entry name" value="VTT_dom"/>
</dbReference>
<feature type="domain" description="VTT" evidence="9">
    <location>
        <begin position="32"/>
        <end position="156"/>
    </location>
</feature>
<dbReference type="Pfam" id="PF09335">
    <property type="entry name" value="VTT_dom"/>
    <property type="match status" value="1"/>
</dbReference>
<sequence length="233" mass="24561">MLEGWALALVGSPWIFVVLYLFATIDGFFPPVPSESIVIALSAVSMAEGTPNLALIMLVAAAGAWTGDQIAYQIGTKVKVRELRFLRSPKGQAAVDWAENALENRGAAFIIAARYIPIGRVAVNMTAGAVGYSRRRFMGLTAIAAVTWGMYSSLIGIGAGAWLHDHTLVAVAVGVVGGLAIGLVVDWVLRKLTHHRPAEETSTPALRVADEPDATLAQTSAPVTGRSRSDPAA</sequence>
<feature type="transmembrane region" description="Helical" evidence="7">
    <location>
        <begin position="140"/>
        <end position="162"/>
    </location>
</feature>
<keyword evidence="3 7" id="KW-1003">Cell membrane</keyword>
<name>A0A511JFB3_9CELL</name>
<evidence type="ECO:0000256" key="4">
    <source>
        <dbReference type="ARBA" id="ARBA00022692"/>
    </source>
</evidence>
<dbReference type="Proteomes" id="UP000321049">
    <property type="component" value="Unassembled WGS sequence"/>
</dbReference>
<feature type="transmembrane region" description="Helical" evidence="7">
    <location>
        <begin position="7"/>
        <end position="25"/>
    </location>
</feature>
<proteinExistence type="inferred from homology"/>
<evidence type="ECO:0000256" key="1">
    <source>
        <dbReference type="ARBA" id="ARBA00004651"/>
    </source>
</evidence>
<accession>A0A511JFB3</accession>
<feature type="transmembrane region" description="Helical" evidence="7">
    <location>
        <begin position="168"/>
        <end position="189"/>
    </location>
</feature>
<feature type="region of interest" description="Disordered" evidence="8">
    <location>
        <begin position="200"/>
        <end position="233"/>
    </location>
</feature>
<feature type="transmembrane region" description="Helical" evidence="7">
    <location>
        <begin position="37"/>
        <end position="65"/>
    </location>
</feature>
<evidence type="ECO:0000256" key="8">
    <source>
        <dbReference type="SAM" id="MobiDB-lite"/>
    </source>
</evidence>
<dbReference type="EMBL" id="BJWH01000001">
    <property type="protein sequence ID" value="GEL96636.1"/>
    <property type="molecule type" value="Genomic_DNA"/>
</dbReference>
<evidence type="ECO:0000256" key="5">
    <source>
        <dbReference type="ARBA" id="ARBA00022989"/>
    </source>
</evidence>
<keyword evidence="6 7" id="KW-0472">Membrane</keyword>
<keyword evidence="4 7" id="KW-0812">Transmembrane</keyword>
<evidence type="ECO:0000256" key="2">
    <source>
        <dbReference type="ARBA" id="ARBA00010792"/>
    </source>
</evidence>
<evidence type="ECO:0000256" key="3">
    <source>
        <dbReference type="ARBA" id="ARBA00022475"/>
    </source>
</evidence>
<reference evidence="10 11" key="1">
    <citation type="submission" date="2019-07" db="EMBL/GenBank/DDBJ databases">
        <title>Whole genome shotgun sequence of Cellulomonas terrae NBRC 100819.</title>
        <authorList>
            <person name="Hosoyama A."/>
            <person name="Uohara A."/>
            <person name="Ohji S."/>
            <person name="Ichikawa N."/>
        </authorList>
    </citation>
    <scope>NUCLEOTIDE SEQUENCE [LARGE SCALE GENOMIC DNA]</scope>
    <source>
        <strain evidence="10 11">NBRC 100819</strain>
    </source>
</reference>
<comment type="caution">
    <text evidence="10">The sequence shown here is derived from an EMBL/GenBank/DDBJ whole genome shotgun (WGS) entry which is preliminary data.</text>
</comment>
<keyword evidence="5 7" id="KW-1133">Transmembrane helix</keyword>
<protein>
    <recommendedName>
        <fullName evidence="9">VTT domain-containing protein</fullName>
    </recommendedName>
</protein>
<evidence type="ECO:0000256" key="7">
    <source>
        <dbReference type="RuleBase" id="RU367016"/>
    </source>
</evidence>
<organism evidence="10 11">
    <name type="scientific">Cellulomonas terrae</name>
    <dbReference type="NCBI Taxonomy" id="311234"/>
    <lineage>
        <taxon>Bacteria</taxon>
        <taxon>Bacillati</taxon>
        <taxon>Actinomycetota</taxon>
        <taxon>Actinomycetes</taxon>
        <taxon>Micrococcales</taxon>
        <taxon>Cellulomonadaceae</taxon>
        <taxon>Cellulomonas</taxon>
    </lineage>
</organism>
<gene>
    <name evidence="10" type="ORF">CTE05_01830</name>
</gene>
<evidence type="ECO:0000259" key="9">
    <source>
        <dbReference type="Pfam" id="PF09335"/>
    </source>
</evidence>
<dbReference type="GO" id="GO:0005886">
    <property type="term" value="C:plasma membrane"/>
    <property type="evidence" value="ECO:0007669"/>
    <property type="project" value="UniProtKB-SubCell"/>
</dbReference>
<dbReference type="PANTHER" id="PTHR30353">
    <property type="entry name" value="INNER MEMBRANE PROTEIN DEDA-RELATED"/>
    <property type="match status" value="1"/>
</dbReference>
<comment type="subcellular location">
    <subcellularLocation>
        <location evidence="1 7">Cell membrane</location>
        <topology evidence="1 7">Multi-pass membrane protein</topology>
    </subcellularLocation>
</comment>
<dbReference type="RefSeq" id="WP_246123178.1">
    <property type="nucleotide sequence ID" value="NZ_BJWH01000001.1"/>
</dbReference>
<dbReference type="AlphaFoldDB" id="A0A511JFB3"/>
<evidence type="ECO:0000256" key="6">
    <source>
        <dbReference type="ARBA" id="ARBA00023136"/>
    </source>
</evidence>